<dbReference type="Proteomes" id="UP000473699">
    <property type="component" value="Unassembled WGS sequence"/>
</dbReference>
<dbReference type="InterPro" id="IPR023214">
    <property type="entry name" value="HAD_sf"/>
</dbReference>
<dbReference type="SFLD" id="SFLDS00003">
    <property type="entry name" value="Haloacid_Dehalogenase"/>
    <property type="match status" value="1"/>
</dbReference>
<proteinExistence type="predicted"/>
<dbReference type="GO" id="GO:0006281">
    <property type="term" value="P:DNA repair"/>
    <property type="evidence" value="ECO:0007669"/>
    <property type="project" value="TreeGrafter"/>
</dbReference>
<dbReference type="InterPro" id="IPR036412">
    <property type="entry name" value="HAD-like_sf"/>
</dbReference>
<organism evidence="1 2">
    <name type="scientific">Pyramidobacter porci</name>
    <dbReference type="NCBI Taxonomy" id="2605789"/>
    <lineage>
        <taxon>Bacteria</taxon>
        <taxon>Thermotogati</taxon>
        <taxon>Synergistota</taxon>
        <taxon>Synergistia</taxon>
        <taxon>Synergistales</taxon>
        <taxon>Dethiosulfovibrionaceae</taxon>
        <taxon>Pyramidobacter</taxon>
    </lineage>
</organism>
<dbReference type="PANTHER" id="PTHR43434">
    <property type="entry name" value="PHOSPHOGLYCOLATE PHOSPHATASE"/>
    <property type="match status" value="1"/>
</dbReference>
<dbReference type="InterPro" id="IPR006439">
    <property type="entry name" value="HAD-SF_hydro_IA"/>
</dbReference>
<dbReference type="Pfam" id="PF13419">
    <property type="entry name" value="HAD_2"/>
    <property type="match status" value="1"/>
</dbReference>
<dbReference type="InterPro" id="IPR023198">
    <property type="entry name" value="PGP-like_dom2"/>
</dbReference>
<gene>
    <name evidence="1" type="ORF">FYJ74_01460</name>
</gene>
<keyword evidence="1" id="KW-0378">Hydrolase</keyword>
<sequence>MRRSIADEKRRRGPLLRGIVFDFDLTLVDSTGGICANLNALAAEKKLRRLQPAEVRRTIGWALADAMRSFWGDGPVEEEWLPRYRLFFEERNYAGVVPFPETVPALRKLRSRGALLGIATNRLTPLGIVRAAGLETLCPIIVGIDGFSPKPDPAIVLEALRRMGLKADEGVYVGDTDIDMKTAVNAGVASVGVTTGNHGAAALKGSGAAHVIENLSELPDLWEEIR</sequence>
<keyword evidence="2" id="KW-1185">Reference proteome</keyword>
<evidence type="ECO:0000313" key="2">
    <source>
        <dbReference type="Proteomes" id="UP000473699"/>
    </source>
</evidence>
<dbReference type="SFLD" id="SFLDG01129">
    <property type="entry name" value="C1.5:_HAD__Beta-PGM__Phosphata"/>
    <property type="match status" value="1"/>
</dbReference>
<dbReference type="InterPro" id="IPR041492">
    <property type="entry name" value="HAD_2"/>
</dbReference>
<protein>
    <submittedName>
        <fullName evidence="1">HAD family hydrolase</fullName>
    </submittedName>
</protein>
<dbReference type="Gene3D" id="1.10.150.240">
    <property type="entry name" value="Putative phosphatase, domain 2"/>
    <property type="match status" value="1"/>
</dbReference>
<dbReference type="NCBIfam" id="TIGR01549">
    <property type="entry name" value="HAD-SF-IA-v1"/>
    <property type="match status" value="1"/>
</dbReference>
<dbReference type="InterPro" id="IPR050155">
    <property type="entry name" value="HAD-like_hydrolase_sf"/>
</dbReference>
<dbReference type="Gene3D" id="3.40.50.1000">
    <property type="entry name" value="HAD superfamily/HAD-like"/>
    <property type="match status" value="1"/>
</dbReference>
<evidence type="ECO:0000313" key="1">
    <source>
        <dbReference type="EMBL" id="MST54723.1"/>
    </source>
</evidence>
<dbReference type="EMBL" id="VUNH01000001">
    <property type="protein sequence ID" value="MST54723.1"/>
    <property type="molecule type" value="Genomic_DNA"/>
</dbReference>
<dbReference type="SUPFAM" id="SSF56784">
    <property type="entry name" value="HAD-like"/>
    <property type="match status" value="1"/>
</dbReference>
<accession>A0A6L5Y956</accession>
<name>A0A6L5Y956_9BACT</name>
<dbReference type="AlphaFoldDB" id="A0A6L5Y956"/>
<dbReference type="GO" id="GO:0008967">
    <property type="term" value="F:phosphoglycolate phosphatase activity"/>
    <property type="evidence" value="ECO:0007669"/>
    <property type="project" value="TreeGrafter"/>
</dbReference>
<reference evidence="1 2" key="1">
    <citation type="submission" date="2019-08" db="EMBL/GenBank/DDBJ databases">
        <title>In-depth cultivation of the pig gut microbiome towards novel bacterial diversity and tailored functional studies.</title>
        <authorList>
            <person name="Wylensek D."/>
            <person name="Hitch T.C.A."/>
            <person name="Clavel T."/>
        </authorList>
    </citation>
    <scope>NUCLEOTIDE SEQUENCE [LARGE SCALE GENOMIC DNA]</scope>
    <source>
        <strain evidence="1 2">SM-530-WT-4B</strain>
    </source>
</reference>
<dbReference type="PANTHER" id="PTHR43434:SF1">
    <property type="entry name" value="PHOSPHOGLYCOLATE PHOSPHATASE"/>
    <property type="match status" value="1"/>
</dbReference>
<comment type="caution">
    <text evidence="1">The sequence shown here is derived from an EMBL/GenBank/DDBJ whole genome shotgun (WGS) entry which is preliminary data.</text>
</comment>